<dbReference type="Proteomes" id="UP000661435">
    <property type="component" value="Unassembled WGS sequence"/>
</dbReference>
<evidence type="ECO:0000256" key="2">
    <source>
        <dbReference type="ARBA" id="ARBA00023002"/>
    </source>
</evidence>
<dbReference type="EMBL" id="JACOPP010000013">
    <property type="protein sequence ID" value="MBC5734117.1"/>
    <property type="molecule type" value="Genomic_DNA"/>
</dbReference>
<dbReference type="Gene3D" id="3.40.50.920">
    <property type="match status" value="1"/>
</dbReference>
<dbReference type="InterPro" id="IPR029061">
    <property type="entry name" value="THDP-binding"/>
</dbReference>
<dbReference type="GO" id="GO:0016903">
    <property type="term" value="F:oxidoreductase activity, acting on the aldehyde or oxo group of donors"/>
    <property type="evidence" value="ECO:0007669"/>
    <property type="project" value="UniProtKB-ARBA"/>
</dbReference>
<evidence type="ECO:0000259" key="3">
    <source>
        <dbReference type="Pfam" id="PF01855"/>
    </source>
</evidence>
<evidence type="ECO:0000259" key="4">
    <source>
        <dbReference type="Pfam" id="PF17147"/>
    </source>
</evidence>
<comment type="caution">
    <text evidence="5">The sequence shown here is derived from an EMBL/GenBank/DDBJ whole genome shotgun (WGS) entry which is preliminary data.</text>
</comment>
<organism evidence="5 6">
    <name type="scientific">Lawsonibacter hominis</name>
    <dbReference type="NCBI Taxonomy" id="2763053"/>
    <lineage>
        <taxon>Bacteria</taxon>
        <taxon>Bacillati</taxon>
        <taxon>Bacillota</taxon>
        <taxon>Clostridia</taxon>
        <taxon>Eubacteriales</taxon>
        <taxon>Oscillospiraceae</taxon>
        <taxon>Lawsonibacter</taxon>
    </lineage>
</organism>
<dbReference type="Pfam" id="PF17147">
    <property type="entry name" value="PFOR_II"/>
    <property type="match status" value="1"/>
</dbReference>
<proteinExistence type="inferred from homology"/>
<sequence length="399" mass="43857">MSIRERLSGNEAIACAMRQIDPDVFAAFPITPSTEIPQYFAQYVADGRVSTEFIPVESEHSSLSACIGAQAAGVRAVTATSSCGLAFMYEVLYVAASARLPITLACVNRTLTGPININNDHSDSMGARDTGWLQLYAENNQEAYDNYLQAMRIAETPDVRLPIMVCQDGFITSHAVENILLEEDAAVKAFVGEYRPEHYLLKQENPLAVGPYDTCPYCMEHKVQQAEAMKNAKRAILDVAADFARTFGRSYGFFEEYRMEDAEVALVLIGSTAGTAKACVERLRARGVRVGLIKLRVFRPFPAEELAAALAHVKAVAVLDKSEGNSACGGPLFAETRCACYDLPHPPKMIDVVYGLAGRDCAVEDVERVYRRLLHIVQTGETGPRYVHMGQRSKQEEVL</sequence>
<keyword evidence="6" id="KW-1185">Reference proteome</keyword>
<feature type="domain" description="Pyruvate:ferredoxin oxidoreductase core" evidence="4">
    <location>
        <begin position="262"/>
        <end position="366"/>
    </location>
</feature>
<keyword evidence="5" id="KW-0670">Pyruvate</keyword>
<protein>
    <submittedName>
        <fullName evidence="5">Pyruvate ferredoxin oxidoreductase</fullName>
    </submittedName>
</protein>
<evidence type="ECO:0000313" key="5">
    <source>
        <dbReference type="EMBL" id="MBC5734117.1"/>
    </source>
</evidence>
<dbReference type="InterPro" id="IPR009014">
    <property type="entry name" value="Transketo_C/PFOR_II"/>
</dbReference>
<dbReference type="RefSeq" id="WP_186908005.1">
    <property type="nucleotide sequence ID" value="NZ_JACOPP010000013.1"/>
</dbReference>
<dbReference type="Gene3D" id="3.40.50.970">
    <property type="match status" value="1"/>
</dbReference>
<comment type="similarity">
    <text evidence="1">Belongs to the pyruvate:ferredoxin/flavodoxin oxidoreductase family.</text>
</comment>
<dbReference type="SUPFAM" id="SSF52922">
    <property type="entry name" value="TK C-terminal domain-like"/>
    <property type="match status" value="1"/>
</dbReference>
<dbReference type="GO" id="GO:0006979">
    <property type="term" value="P:response to oxidative stress"/>
    <property type="evidence" value="ECO:0007669"/>
    <property type="project" value="TreeGrafter"/>
</dbReference>
<reference evidence="5" key="1">
    <citation type="submission" date="2020-08" db="EMBL/GenBank/DDBJ databases">
        <title>Genome public.</title>
        <authorList>
            <person name="Liu C."/>
            <person name="Sun Q."/>
        </authorList>
    </citation>
    <scope>NUCLEOTIDE SEQUENCE</scope>
    <source>
        <strain evidence="5">NSJ-51</strain>
    </source>
</reference>
<keyword evidence="2" id="KW-0560">Oxidoreductase</keyword>
<dbReference type="Pfam" id="PF01855">
    <property type="entry name" value="POR_N"/>
    <property type="match status" value="1"/>
</dbReference>
<evidence type="ECO:0000256" key="1">
    <source>
        <dbReference type="ARBA" id="ARBA00009032"/>
    </source>
</evidence>
<accession>A0A8J6M5T6</accession>
<gene>
    <name evidence="5" type="primary">porA</name>
    <name evidence="5" type="ORF">H8S57_10320</name>
</gene>
<dbReference type="CDD" id="cd07034">
    <property type="entry name" value="TPP_PYR_PFOR_IOR-alpha_like"/>
    <property type="match status" value="1"/>
</dbReference>
<dbReference type="FunFam" id="3.40.50.970:FF:000012">
    <property type="entry name" value="Pyruvate:ferredoxin (Flavodoxin) oxidoreductase"/>
    <property type="match status" value="1"/>
</dbReference>
<dbReference type="FunFam" id="3.40.50.920:FF:000010">
    <property type="entry name" value="Pyruvate ferredoxin oxidoreductase, alpha subunit"/>
    <property type="match status" value="1"/>
</dbReference>
<feature type="domain" description="Pyruvate flavodoxin/ferredoxin oxidoreductase pyrimidine binding" evidence="3">
    <location>
        <begin position="16"/>
        <end position="239"/>
    </location>
</feature>
<dbReference type="PANTHER" id="PTHR32154:SF0">
    <property type="entry name" value="PYRUVATE-FLAVODOXIN OXIDOREDUCTASE-RELATED"/>
    <property type="match status" value="1"/>
</dbReference>
<dbReference type="GO" id="GO:0019752">
    <property type="term" value="P:carboxylic acid metabolic process"/>
    <property type="evidence" value="ECO:0007669"/>
    <property type="project" value="UniProtKB-ARBA"/>
</dbReference>
<dbReference type="InterPro" id="IPR002880">
    <property type="entry name" value="Pyrv_Fd/Flavodoxin_OxRdtase_N"/>
</dbReference>
<evidence type="ECO:0000313" key="6">
    <source>
        <dbReference type="Proteomes" id="UP000661435"/>
    </source>
</evidence>
<dbReference type="InterPro" id="IPR033412">
    <property type="entry name" value="PFOR_II"/>
</dbReference>
<name>A0A8J6M5T6_9FIRM</name>
<dbReference type="SUPFAM" id="SSF52518">
    <property type="entry name" value="Thiamin diphosphate-binding fold (THDP-binding)"/>
    <property type="match status" value="1"/>
</dbReference>
<dbReference type="InterPro" id="IPR050722">
    <property type="entry name" value="Pyruvate:ferred/Flavod_OxRd"/>
</dbReference>
<dbReference type="PANTHER" id="PTHR32154">
    <property type="entry name" value="PYRUVATE-FLAVODOXIN OXIDOREDUCTASE-RELATED"/>
    <property type="match status" value="1"/>
</dbReference>
<dbReference type="AlphaFoldDB" id="A0A8J6M5T6"/>